<protein>
    <submittedName>
        <fullName evidence="2">ABC transporter permease</fullName>
    </submittedName>
</protein>
<evidence type="ECO:0000313" key="2">
    <source>
        <dbReference type="EMBL" id="MFD1179631.1"/>
    </source>
</evidence>
<feature type="transmembrane region" description="Helical" evidence="1">
    <location>
        <begin position="208"/>
        <end position="229"/>
    </location>
</feature>
<proteinExistence type="predicted"/>
<reference evidence="3" key="1">
    <citation type="journal article" date="2019" name="Int. J. Syst. Evol. Microbiol.">
        <title>The Global Catalogue of Microorganisms (GCM) 10K type strain sequencing project: providing services to taxonomists for standard genome sequencing and annotation.</title>
        <authorList>
            <consortium name="The Broad Institute Genomics Platform"/>
            <consortium name="The Broad Institute Genome Sequencing Center for Infectious Disease"/>
            <person name="Wu L."/>
            <person name="Ma J."/>
        </authorList>
    </citation>
    <scope>NUCLEOTIDE SEQUENCE [LARGE SCALE GENOMIC DNA]</scope>
    <source>
        <strain evidence="3">CCUG 59189</strain>
    </source>
</reference>
<dbReference type="Proteomes" id="UP001597262">
    <property type="component" value="Unassembled WGS sequence"/>
</dbReference>
<dbReference type="Pfam" id="PF12730">
    <property type="entry name" value="ABC2_membrane_4"/>
    <property type="match status" value="1"/>
</dbReference>
<feature type="transmembrane region" description="Helical" evidence="1">
    <location>
        <begin position="21"/>
        <end position="41"/>
    </location>
</feature>
<dbReference type="RefSeq" id="WP_379322053.1">
    <property type="nucleotide sequence ID" value="NZ_JBHTLM010000036.1"/>
</dbReference>
<gene>
    <name evidence="2" type="ORF">ACFQ3W_25485</name>
</gene>
<keyword evidence="1" id="KW-0812">Transmembrane</keyword>
<dbReference type="PANTHER" id="PTHR37305">
    <property type="entry name" value="INTEGRAL MEMBRANE PROTEIN-RELATED"/>
    <property type="match status" value="1"/>
</dbReference>
<feature type="transmembrane region" description="Helical" evidence="1">
    <location>
        <begin position="183"/>
        <end position="202"/>
    </location>
</feature>
<dbReference type="EMBL" id="JBHTLM010000036">
    <property type="protein sequence ID" value="MFD1179631.1"/>
    <property type="molecule type" value="Genomic_DNA"/>
</dbReference>
<feature type="transmembrane region" description="Helical" evidence="1">
    <location>
        <begin position="110"/>
        <end position="133"/>
    </location>
</feature>
<feature type="transmembrane region" description="Helical" evidence="1">
    <location>
        <begin position="64"/>
        <end position="86"/>
    </location>
</feature>
<sequence length="235" mass="25961">MFKLIKLEWKKNKISKYIRNAIILSTILGLFLFAQCFLGIANDPDTGVPDAAAGTNNISSQVEILSSASFLVFTGVMLASFIINAYKNKTMNLMFSYPIKRQKILLSKMLAVWIFNFVALVITKILIYGVLYMTSGFLKSDFPVDYNMADPSFYLQIVLKSFVTISIGFIALFIGKIMKSSKVTVISSFLLFILLNGTIGDFTLANNAIFPLILAAVSALSAILFIVGVETRDVV</sequence>
<keyword evidence="3" id="KW-1185">Reference proteome</keyword>
<feature type="transmembrane region" description="Helical" evidence="1">
    <location>
        <begin position="153"/>
        <end position="174"/>
    </location>
</feature>
<accession>A0ABW3S4E2</accession>
<keyword evidence="1" id="KW-0472">Membrane</keyword>
<dbReference type="PANTHER" id="PTHR37305:SF1">
    <property type="entry name" value="MEMBRANE PROTEIN"/>
    <property type="match status" value="1"/>
</dbReference>
<name>A0ABW3S4E2_9BACL</name>
<keyword evidence="1" id="KW-1133">Transmembrane helix</keyword>
<evidence type="ECO:0000313" key="3">
    <source>
        <dbReference type="Proteomes" id="UP001597262"/>
    </source>
</evidence>
<evidence type="ECO:0000256" key="1">
    <source>
        <dbReference type="SAM" id="Phobius"/>
    </source>
</evidence>
<organism evidence="2 3">
    <name type="scientific">Paenibacillus puldeungensis</name>
    <dbReference type="NCBI Taxonomy" id="696536"/>
    <lineage>
        <taxon>Bacteria</taxon>
        <taxon>Bacillati</taxon>
        <taxon>Bacillota</taxon>
        <taxon>Bacilli</taxon>
        <taxon>Bacillales</taxon>
        <taxon>Paenibacillaceae</taxon>
        <taxon>Paenibacillus</taxon>
    </lineage>
</organism>
<comment type="caution">
    <text evidence="2">The sequence shown here is derived from an EMBL/GenBank/DDBJ whole genome shotgun (WGS) entry which is preliminary data.</text>
</comment>